<dbReference type="NCBIfam" id="NF008352">
    <property type="entry name" value="PRK11139.1"/>
    <property type="match status" value="1"/>
</dbReference>
<dbReference type="STRING" id="62928.azo0330"/>
<dbReference type="PANTHER" id="PTHR30537">
    <property type="entry name" value="HTH-TYPE TRANSCRIPTIONAL REGULATOR"/>
    <property type="match status" value="1"/>
</dbReference>
<reference evidence="6 7" key="1">
    <citation type="journal article" date="2006" name="Nat. Biotechnol.">
        <title>Complete genome of the mutualistic, N2-fixing grass endophyte Azoarcus sp. strain BH72.</title>
        <authorList>
            <person name="Krause A."/>
            <person name="Ramakumar A."/>
            <person name="Bartels D."/>
            <person name="Battistoni F."/>
            <person name="Bekel T."/>
            <person name="Boch J."/>
            <person name="Boehm M."/>
            <person name="Friedrich F."/>
            <person name="Hurek T."/>
            <person name="Krause L."/>
            <person name="Linke B."/>
            <person name="McHardy A.C."/>
            <person name="Sarkar A."/>
            <person name="Schneiker S."/>
            <person name="Syed A.A."/>
            <person name="Thauer R."/>
            <person name="Vorhoelter F.-J."/>
            <person name="Weidner S."/>
            <person name="Puehler A."/>
            <person name="Reinhold-Hurek B."/>
            <person name="Kaiser O."/>
            <person name="Goesmann A."/>
        </authorList>
    </citation>
    <scope>NUCLEOTIDE SEQUENCE [LARGE SCALE GENOMIC DNA]</scope>
    <source>
        <strain evidence="6 7">BH72</strain>
    </source>
</reference>
<dbReference type="Proteomes" id="UP000002588">
    <property type="component" value="Chromosome"/>
</dbReference>
<dbReference type="InterPro" id="IPR000847">
    <property type="entry name" value="LysR_HTH_N"/>
</dbReference>
<evidence type="ECO:0000256" key="1">
    <source>
        <dbReference type="ARBA" id="ARBA00009437"/>
    </source>
</evidence>
<dbReference type="CDD" id="cd08432">
    <property type="entry name" value="PBP2_GcdR_TrpI_HvrB_AmpR_like"/>
    <property type="match status" value="1"/>
</dbReference>
<protein>
    <submittedName>
        <fullName evidence="6">Probable transcriptional regulator, LysR family</fullName>
    </submittedName>
</protein>
<sequence>MEAPGKLPPLPALRSFEAAARLLSFSRAADELHVTHGAVSHQIRALEAQLGLALFARDTRGLRLTPAGEALLQATNGALRGIADAVAGLRRHLRPDRLSVSVMPSFAGRWLAPRLAAFLDANPGCELNVLSSDAITDFARDGTDLAIRWGFGGYSGVHSELLMDDVMFPVVSPHFAGGVPRTPAGLAGLPLLRSVGEDWLPWFRAAGLDWPEPSRGLVLSDSGLLVQAAIDGQGVALARRSLAMRAVREGRLLKPFDIEVPLLYGPGQGKPPSLGLAPDGTPKRWRFWLVWPLTPAPTPLLQRFVAWLHAEVAAELDAAAATPASSALTGL</sequence>
<accession>A1K292</accession>
<dbReference type="AlphaFoldDB" id="A1K292"/>
<evidence type="ECO:0000313" key="7">
    <source>
        <dbReference type="Proteomes" id="UP000002588"/>
    </source>
</evidence>
<dbReference type="GO" id="GO:0006351">
    <property type="term" value="P:DNA-templated transcription"/>
    <property type="evidence" value="ECO:0007669"/>
    <property type="project" value="TreeGrafter"/>
</dbReference>
<name>A1K292_AZOSB</name>
<dbReference type="PANTHER" id="PTHR30537:SF79">
    <property type="entry name" value="TRANSCRIPTIONAL REGULATOR-RELATED"/>
    <property type="match status" value="1"/>
</dbReference>
<dbReference type="EMBL" id="AM406670">
    <property type="protein sequence ID" value="CAL92947.1"/>
    <property type="molecule type" value="Genomic_DNA"/>
</dbReference>
<evidence type="ECO:0000256" key="2">
    <source>
        <dbReference type="ARBA" id="ARBA00023015"/>
    </source>
</evidence>
<dbReference type="FunFam" id="1.10.10.10:FF:000038">
    <property type="entry name" value="Glycine cleavage system transcriptional activator"/>
    <property type="match status" value="1"/>
</dbReference>
<dbReference type="PRINTS" id="PR00039">
    <property type="entry name" value="HTHLYSR"/>
</dbReference>
<dbReference type="InterPro" id="IPR036388">
    <property type="entry name" value="WH-like_DNA-bd_sf"/>
</dbReference>
<dbReference type="InterPro" id="IPR005119">
    <property type="entry name" value="LysR_subst-bd"/>
</dbReference>
<organism evidence="6 7">
    <name type="scientific">Azoarcus sp. (strain BH72)</name>
    <dbReference type="NCBI Taxonomy" id="418699"/>
    <lineage>
        <taxon>Bacteria</taxon>
        <taxon>Pseudomonadati</taxon>
        <taxon>Pseudomonadota</taxon>
        <taxon>Betaproteobacteria</taxon>
        <taxon>Rhodocyclales</taxon>
        <taxon>Zoogloeaceae</taxon>
        <taxon>Azoarcus</taxon>
    </lineage>
</organism>
<dbReference type="Gene3D" id="3.40.190.10">
    <property type="entry name" value="Periplasmic binding protein-like II"/>
    <property type="match status" value="2"/>
</dbReference>
<keyword evidence="2" id="KW-0805">Transcription regulation</keyword>
<dbReference type="InterPro" id="IPR036390">
    <property type="entry name" value="WH_DNA-bd_sf"/>
</dbReference>
<gene>
    <name evidence="6" type="primary">blaA</name>
    <name evidence="6" type="ordered locus">azo0330</name>
</gene>
<dbReference type="SUPFAM" id="SSF46785">
    <property type="entry name" value="Winged helix' DNA-binding domain"/>
    <property type="match status" value="1"/>
</dbReference>
<dbReference type="Pfam" id="PF03466">
    <property type="entry name" value="LysR_substrate"/>
    <property type="match status" value="1"/>
</dbReference>
<keyword evidence="3" id="KW-0238">DNA-binding</keyword>
<dbReference type="SUPFAM" id="SSF53850">
    <property type="entry name" value="Periplasmic binding protein-like II"/>
    <property type="match status" value="1"/>
</dbReference>
<dbReference type="HOGENOM" id="CLU_039613_37_1_4"/>
<dbReference type="Gene3D" id="1.10.10.10">
    <property type="entry name" value="Winged helix-like DNA-binding domain superfamily/Winged helix DNA-binding domain"/>
    <property type="match status" value="1"/>
</dbReference>
<dbReference type="PROSITE" id="PS50931">
    <property type="entry name" value="HTH_LYSR"/>
    <property type="match status" value="1"/>
</dbReference>
<dbReference type="GO" id="GO:0003700">
    <property type="term" value="F:DNA-binding transcription factor activity"/>
    <property type="evidence" value="ECO:0007669"/>
    <property type="project" value="InterPro"/>
</dbReference>
<proteinExistence type="inferred from homology"/>
<dbReference type="InterPro" id="IPR058163">
    <property type="entry name" value="LysR-type_TF_proteobact-type"/>
</dbReference>
<dbReference type="KEGG" id="azo:azo0330"/>
<keyword evidence="7" id="KW-1185">Reference proteome</keyword>
<dbReference type="RefSeq" id="WP_011764065.1">
    <property type="nucleotide sequence ID" value="NC_008702.1"/>
</dbReference>
<dbReference type="Pfam" id="PF00126">
    <property type="entry name" value="HTH_1"/>
    <property type="match status" value="1"/>
</dbReference>
<dbReference type="eggNOG" id="COG0583">
    <property type="taxonomic scope" value="Bacteria"/>
</dbReference>
<dbReference type="GO" id="GO:0043565">
    <property type="term" value="F:sequence-specific DNA binding"/>
    <property type="evidence" value="ECO:0007669"/>
    <property type="project" value="TreeGrafter"/>
</dbReference>
<evidence type="ECO:0000259" key="5">
    <source>
        <dbReference type="PROSITE" id="PS50931"/>
    </source>
</evidence>
<evidence type="ECO:0000313" key="6">
    <source>
        <dbReference type="EMBL" id="CAL92947.1"/>
    </source>
</evidence>
<feature type="domain" description="HTH lysR-type" evidence="5">
    <location>
        <begin position="8"/>
        <end position="65"/>
    </location>
</feature>
<comment type="similarity">
    <text evidence="1">Belongs to the LysR transcriptional regulatory family.</text>
</comment>
<keyword evidence="4" id="KW-0804">Transcription</keyword>
<evidence type="ECO:0000256" key="3">
    <source>
        <dbReference type="ARBA" id="ARBA00023125"/>
    </source>
</evidence>
<evidence type="ECO:0000256" key="4">
    <source>
        <dbReference type="ARBA" id="ARBA00023163"/>
    </source>
</evidence>